<evidence type="ECO:0000313" key="12">
    <source>
        <dbReference type="EMBL" id="TPX55865.1"/>
    </source>
</evidence>
<dbReference type="Pfam" id="PF01061">
    <property type="entry name" value="ABC2_membrane"/>
    <property type="match status" value="1"/>
</dbReference>
<dbReference type="InterPro" id="IPR013525">
    <property type="entry name" value="ABC2_TM"/>
</dbReference>
<feature type="chain" id="PRO_5021434707" description="ABC transporter domain-containing protein" evidence="10">
    <location>
        <begin position="26"/>
        <end position="1007"/>
    </location>
</feature>
<dbReference type="PANTHER" id="PTHR48041:SF2">
    <property type="entry name" value="ATP-DEPENDENT PERMEASE-RELATED"/>
    <property type="match status" value="1"/>
</dbReference>
<dbReference type="InterPro" id="IPR050352">
    <property type="entry name" value="ABCG_transporters"/>
</dbReference>
<sequence length="1007" mass="108674">MLSSGSRLFYSLSIVLWVFALSSWAQPPGTLTPTPSATVPPGQVVTVTVTASSPPPAASTCPACFNCAASGCANFGECKDNVCNCLDGFGGQDCSQATCGSANRAPENRAVRTDPTASCCEDGFLGVNCNVCARDDGCKPGPGAPAGQSLVCNKDPAVWKKSHSYCEVLEPLLKIAYPQDSFLTVQRNRQTGDAYGSIWYTGVQQFACHAFGCTQSRAANKTAFSCPTLKCKCIPSAAFCGGPGGNIDLSGSINGASGDLAFTCPRGSESPNCVIRFGFLDALFPNGFKLGNCLHGECAQLIDDPGDDPDEHAKGPLGAVGIAAISAAGFIVGFLALALGLACFRRARAKNQEVPANRKGVQLSIRNLSYVHGKKRILESMSGDIYPGRALAIMGPSGSGKSTLIDIIAGKTKRGDVEGAMLVNDRVISKPQYKRLTGFVDQDDILMETLTVRETLMFSAKMRLPESMSLSAKEARVTEVIETLGLSHVANSRIGGATRRGISGGEKRRVSIGQELVTSPAILFLDEPTSGLDSYNAHSVIKTICELAHKFGKTIVFTIHQPRSDVYAMFDDIAVLQRGNLMYFGEADKMERHFTQQGHPCPAGYNIADWVLDLAVGASDWEWGDSPTVPIGSAGTDYELRSRRAQMQVPSAPSPDAPSSRGSHNHSPEVSDTSLSLLLNPNRATHVTHRRTTNFSEGEQTLPKPYDGPEHSQPMHWDRELEIDDKGYHISFLTQMSTLLERGVKNFWRRPVLWLTHLGIAVGLGAFVGGLYWQADASLSGIQNRFGSIFFIMSLLGFSGLSAIGTLSQERQIFIRERANGFYGTLPFLICRILFDLIPLRVIPSLIMGTIAFFMVGFTSTGDNFVSFIGVLSLFAANAGLLCMAVGTAIRDIGTANLVGSLILLFHMLFAGFLLNQDQIPAVLRWIQYLSLFRYAYEALVVNDISGITIVDDVANVGLNIPASIVLDKFGFDRKAFTRNVAIEGAWFVFFLALIALLTAWKLRERR</sequence>
<dbReference type="AlphaFoldDB" id="A0A507DXG4"/>
<dbReference type="GO" id="GO:0016020">
    <property type="term" value="C:membrane"/>
    <property type="evidence" value="ECO:0007669"/>
    <property type="project" value="UniProtKB-SubCell"/>
</dbReference>
<dbReference type="PROSITE" id="PS00211">
    <property type="entry name" value="ABC_TRANSPORTER_1"/>
    <property type="match status" value="1"/>
</dbReference>
<evidence type="ECO:0000259" key="11">
    <source>
        <dbReference type="PROSITE" id="PS50893"/>
    </source>
</evidence>
<comment type="caution">
    <text evidence="12">The sequence shown here is derived from an EMBL/GenBank/DDBJ whole genome shotgun (WGS) entry which is preliminary data.</text>
</comment>
<feature type="transmembrane region" description="Helical" evidence="9">
    <location>
        <begin position="752"/>
        <end position="774"/>
    </location>
</feature>
<dbReference type="GO" id="GO:0140359">
    <property type="term" value="F:ABC-type transporter activity"/>
    <property type="evidence" value="ECO:0007669"/>
    <property type="project" value="InterPro"/>
</dbReference>
<evidence type="ECO:0000313" key="13">
    <source>
        <dbReference type="Proteomes" id="UP000318582"/>
    </source>
</evidence>
<feature type="compositionally biased region" description="Polar residues" evidence="8">
    <location>
        <begin position="668"/>
        <end position="685"/>
    </location>
</feature>
<dbReference type="GO" id="GO:0005524">
    <property type="term" value="F:ATP binding"/>
    <property type="evidence" value="ECO:0007669"/>
    <property type="project" value="UniProtKB-KW"/>
</dbReference>
<dbReference type="PROSITE" id="PS50893">
    <property type="entry name" value="ABC_TRANSPORTER_2"/>
    <property type="match status" value="1"/>
</dbReference>
<name>A0A507DXG4_9FUNG</name>
<evidence type="ECO:0000256" key="10">
    <source>
        <dbReference type="SAM" id="SignalP"/>
    </source>
</evidence>
<feature type="transmembrane region" description="Helical" evidence="9">
    <location>
        <begin position="865"/>
        <end position="890"/>
    </location>
</feature>
<dbReference type="InterPro" id="IPR027417">
    <property type="entry name" value="P-loop_NTPase"/>
</dbReference>
<keyword evidence="5" id="KW-0067">ATP-binding</keyword>
<keyword evidence="6 9" id="KW-1133">Transmembrane helix</keyword>
<feature type="region of interest" description="Disordered" evidence="8">
    <location>
        <begin position="644"/>
        <end position="713"/>
    </location>
</feature>
<dbReference type="STRING" id="109895.A0A507DXG4"/>
<feature type="transmembrane region" description="Helical" evidence="9">
    <location>
        <begin position="896"/>
        <end position="915"/>
    </location>
</feature>
<keyword evidence="10" id="KW-0732">Signal</keyword>
<comment type="subcellular location">
    <subcellularLocation>
        <location evidence="1">Membrane</location>
        <topology evidence="1">Multi-pass membrane protein</topology>
    </subcellularLocation>
</comment>
<dbReference type="EMBL" id="QEAQ01000093">
    <property type="protein sequence ID" value="TPX55865.1"/>
    <property type="molecule type" value="Genomic_DNA"/>
</dbReference>
<dbReference type="Proteomes" id="UP000318582">
    <property type="component" value="Unassembled WGS sequence"/>
</dbReference>
<dbReference type="Pfam" id="PF00005">
    <property type="entry name" value="ABC_tran"/>
    <property type="match status" value="1"/>
</dbReference>
<evidence type="ECO:0000256" key="7">
    <source>
        <dbReference type="ARBA" id="ARBA00023136"/>
    </source>
</evidence>
<dbReference type="SUPFAM" id="SSF52540">
    <property type="entry name" value="P-loop containing nucleoside triphosphate hydrolases"/>
    <property type="match status" value="1"/>
</dbReference>
<feature type="domain" description="ABC transporter" evidence="11">
    <location>
        <begin position="363"/>
        <end position="603"/>
    </location>
</feature>
<accession>A0A507DXG4</accession>
<dbReference type="InterPro" id="IPR003593">
    <property type="entry name" value="AAA+_ATPase"/>
</dbReference>
<evidence type="ECO:0000256" key="2">
    <source>
        <dbReference type="ARBA" id="ARBA00022448"/>
    </source>
</evidence>
<evidence type="ECO:0000256" key="3">
    <source>
        <dbReference type="ARBA" id="ARBA00022692"/>
    </source>
</evidence>
<protein>
    <recommendedName>
        <fullName evidence="11">ABC transporter domain-containing protein</fullName>
    </recommendedName>
</protein>
<organism evidence="12 13">
    <name type="scientific">Powellomyces hirtus</name>
    <dbReference type="NCBI Taxonomy" id="109895"/>
    <lineage>
        <taxon>Eukaryota</taxon>
        <taxon>Fungi</taxon>
        <taxon>Fungi incertae sedis</taxon>
        <taxon>Chytridiomycota</taxon>
        <taxon>Chytridiomycota incertae sedis</taxon>
        <taxon>Chytridiomycetes</taxon>
        <taxon>Spizellomycetales</taxon>
        <taxon>Powellomycetaceae</taxon>
        <taxon>Powellomyces</taxon>
    </lineage>
</organism>
<evidence type="ECO:0000256" key="5">
    <source>
        <dbReference type="ARBA" id="ARBA00022840"/>
    </source>
</evidence>
<dbReference type="GO" id="GO:0016887">
    <property type="term" value="F:ATP hydrolysis activity"/>
    <property type="evidence" value="ECO:0007669"/>
    <property type="project" value="InterPro"/>
</dbReference>
<feature type="transmembrane region" description="Helical" evidence="9">
    <location>
        <begin position="841"/>
        <end position="858"/>
    </location>
</feature>
<evidence type="ECO:0000256" key="1">
    <source>
        <dbReference type="ARBA" id="ARBA00004141"/>
    </source>
</evidence>
<dbReference type="Gene3D" id="3.40.50.300">
    <property type="entry name" value="P-loop containing nucleotide triphosphate hydrolases"/>
    <property type="match status" value="1"/>
</dbReference>
<dbReference type="PANTHER" id="PTHR48041">
    <property type="entry name" value="ABC TRANSPORTER G FAMILY MEMBER 28"/>
    <property type="match status" value="1"/>
</dbReference>
<dbReference type="InterPro" id="IPR017871">
    <property type="entry name" value="ABC_transporter-like_CS"/>
</dbReference>
<feature type="transmembrane region" description="Helical" evidence="9">
    <location>
        <begin position="786"/>
        <end position="807"/>
    </location>
</feature>
<keyword evidence="2" id="KW-0813">Transport</keyword>
<evidence type="ECO:0000256" key="8">
    <source>
        <dbReference type="SAM" id="MobiDB-lite"/>
    </source>
</evidence>
<keyword evidence="13" id="KW-1185">Reference proteome</keyword>
<keyword evidence="4" id="KW-0547">Nucleotide-binding</keyword>
<keyword evidence="3 9" id="KW-0812">Transmembrane</keyword>
<feature type="transmembrane region" description="Helical" evidence="9">
    <location>
        <begin position="981"/>
        <end position="1001"/>
    </location>
</feature>
<evidence type="ECO:0000256" key="4">
    <source>
        <dbReference type="ARBA" id="ARBA00022741"/>
    </source>
</evidence>
<evidence type="ECO:0000256" key="9">
    <source>
        <dbReference type="SAM" id="Phobius"/>
    </source>
</evidence>
<reference evidence="12 13" key="1">
    <citation type="journal article" date="2019" name="Sci. Rep.">
        <title>Comparative genomics of chytrid fungi reveal insights into the obligate biotrophic and pathogenic lifestyle of Synchytrium endobioticum.</title>
        <authorList>
            <person name="van de Vossenberg B.T.L.H."/>
            <person name="Warris S."/>
            <person name="Nguyen H.D.T."/>
            <person name="van Gent-Pelzer M.P.E."/>
            <person name="Joly D.L."/>
            <person name="van de Geest H.C."/>
            <person name="Bonants P.J.M."/>
            <person name="Smith D.S."/>
            <person name="Levesque C.A."/>
            <person name="van der Lee T.A.J."/>
        </authorList>
    </citation>
    <scope>NUCLEOTIDE SEQUENCE [LARGE SCALE GENOMIC DNA]</scope>
    <source>
        <strain evidence="12 13">CBS 809.83</strain>
    </source>
</reference>
<dbReference type="InterPro" id="IPR003439">
    <property type="entry name" value="ABC_transporter-like_ATP-bd"/>
</dbReference>
<evidence type="ECO:0000256" key="6">
    <source>
        <dbReference type="ARBA" id="ARBA00022989"/>
    </source>
</evidence>
<gene>
    <name evidence="12" type="ORF">PhCBS80983_g04969</name>
</gene>
<dbReference type="SMART" id="SM00382">
    <property type="entry name" value="AAA"/>
    <property type="match status" value="1"/>
</dbReference>
<keyword evidence="7 9" id="KW-0472">Membrane</keyword>
<dbReference type="CDD" id="cd03213">
    <property type="entry name" value="ABCG_EPDR"/>
    <property type="match status" value="1"/>
</dbReference>
<feature type="signal peptide" evidence="10">
    <location>
        <begin position="1"/>
        <end position="25"/>
    </location>
</feature>
<proteinExistence type="predicted"/>
<feature type="transmembrane region" description="Helical" evidence="9">
    <location>
        <begin position="317"/>
        <end position="344"/>
    </location>
</feature>